<accession>A0A518N382</accession>
<dbReference type="SUPFAM" id="SSF54913">
    <property type="entry name" value="GlnB-like"/>
    <property type="match status" value="1"/>
</dbReference>
<organism evidence="2 3">
    <name type="scientific">Luteimonas granuli</name>
    <dbReference type="NCBI Taxonomy" id="1176533"/>
    <lineage>
        <taxon>Bacteria</taxon>
        <taxon>Pseudomonadati</taxon>
        <taxon>Pseudomonadota</taxon>
        <taxon>Gammaproteobacteria</taxon>
        <taxon>Lysobacterales</taxon>
        <taxon>Lysobacteraceae</taxon>
        <taxon>Luteimonas</taxon>
    </lineage>
</organism>
<dbReference type="Pfam" id="PF03091">
    <property type="entry name" value="CutA1"/>
    <property type="match status" value="1"/>
</dbReference>
<dbReference type="RefSeq" id="WP_144891115.1">
    <property type="nucleotide sequence ID" value="NZ_CP042218.1"/>
</dbReference>
<dbReference type="InterPro" id="IPR004323">
    <property type="entry name" value="Ion_tolerance_CutA"/>
</dbReference>
<name>A0A518N382_9GAMM</name>
<dbReference type="Proteomes" id="UP000316584">
    <property type="component" value="Chromosome"/>
</dbReference>
<dbReference type="KEGG" id="lug:FPZ22_05395"/>
<dbReference type="EMBL" id="CP042218">
    <property type="protein sequence ID" value="QDW66401.1"/>
    <property type="molecule type" value="Genomic_DNA"/>
</dbReference>
<dbReference type="InterPro" id="IPR011322">
    <property type="entry name" value="N-reg_PII-like_a/b"/>
</dbReference>
<dbReference type="InterPro" id="IPR015867">
    <property type="entry name" value="N-reg_PII/ATP_PRibTrfase_C"/>
</dbReference>
<dbReference type="AlphaFoldDB" id="A0A518N382"/>
<protein>
    <submittedName>
        <fullName evidence="2">Divalent-cation tolerance protein CutA</fullName>
    </submittedName>
</protein>
<gene>
    <name evidence="2" type="ORF">FPZ22_05395</name>
</gene>
<reference evidence="2 3" key="1">
    <citation type="submission" date="2019-07" db="EMBL/GenBank/DDBJ databases">
        <title>Full genome sequence of Luteimonas sp. Gr-4.</title>
        <authorList>
            <person name="Im W.-T."/>
        </authorList>
    </citation>
    <scope>NUCLEOTIDE SEQUENCE [LARGE SCALE GENOMIC DNA]</scope>
    <source>
        <strain evidence="2 3">Gr-4</strain>
    </source>
</reference>
<keyword evidence="3" id="KW-1185">Reference proteome</keyword>
<proteinExistence type="inferred from homology"/>
<dbReference type="Gene3D" id="3.30.70.120">
    <property type="match status" value="1"/>
</dbReference>
<dbReference type="PANTHER" id="PTHR23419:SF8">
    <property type="entry name" value="FI09726P"/>
    <property type="match status" value="1"/>
</dbReference>
<dbReference type="GO" id="GO:0010038">
    <property type="term" value="P:response to metal ion"/>
    <property type="evidence" value="ECO:0007669"/>
    <property type="project" value="InterPro"/>
</dbReference>
<comment type="similarity">
    <text evidence="1">Belongs to the CutA family.</text>
</comment>
<dbReference type="GO" id="GO:0005507">
    <property type="term" value="F:copper ion binding"/>
    <property type="evidence" value="ECO:0007669"/>
    <property type="project" value="TreeGrafter"/>
</dbReference>
<dbReference type="PANTHER" id="PTHR23419">
    <property type="entry name" value="DIVALENT CATION TOLERANCE CUTA-RELATED"/>
    <property type="match status" value="1"/>
</dbReference>
<dbReference type="OrthoDB" id="37622at2"/>
<evidence type="ECO:0000313" key="2">
    <source>
        <dbReference type="EMBL" id="QDW66401.1"/>
    </source>
</evidence>
<evidence type="ECO:0000313" key="3">
    <source>
        <dbReference type="Proteomes" id="UP000316584"/>
    </source>
</evidence>
<evidence type="ECO:0000256" key="1">
    <source>
        <dbReference type="ARBA" id="ARBA00010169"/>
    </source>
</evidence>
<sequence length="109" mass="11951">MTVLLCHCTCPDVRSADAIASALVEERLAACASVQPGMASVYRWQGRIERAEEVLLLVKTTRDRLAALTARIQALHPYDLPEIMAFETVGGSAPWLDWVEAETRAEPVA</sequence>